<name>A0A3B1B0L1_9ZZZZ</name>
<evidence type="ECO:0008006" key="2">
    <source>
        <dbReference type="Google" id="ProtNLM"/>
    </source>
</evidence>
<dbReference type="Pfam" id="PF07295">
    <property type="entry name" value="DUF1451"/>
    <property type="match status" value="1"/>
</dbReference>
<accession>A0A3B1B0L1</accession>
<organism evidence="1">
    <name type="scientific">hydrothermal vent metagenome</name>
    <dbReference type="NCBI Taxonomy" id="652676"/>
    <lineage>
        <taxon>unclassified sequences</taxon>
        <taxon>metagenomes</taxon>
        <taxon>ecological metagenomes</taxon>
    </lineage>
</organism>
<dbReference type="InterPro" id="IPR009912">
    <property type="entry name" value="DUF1451"/>
</dbReference>
<gene>
    <name evidence="1" type="ORF">MNBD_GAMMA24-2324</name>
</gene>
<dbReference type="AlphaFoldDB" id="A0A3B1B0L1"/>
<proteinExistence type="predicted"/>
<reference evidence="1" key="1">
    <citation type="submission" date="2018-06" db="EMBL/GenBank/DDBJ databases">
        <authorList>
            <person name="Zhirakovskaya E."/>
        </authorList>
    </citation>
    <scope>NUCLEOTIDE SEQUENCE</scope>
</reference>
<protein>
    <recommendedName>
        <fullName evidence="2">Zinc ribbon-containing protein</fullName>
    </recommendedName>
</protein>
<dbReference type="SUPFAM" id="SSF58113">
    <property type="entry name" value="Apolipoprotein A-I"/>
    <property type="match status" value="1"/>
</dbReference>
<sequence length="172" mass="19443">MTENNQEKLIHAYNTMLGRVKDGLKDVEEHALPPIKDLLNKAAETASELGELTREEAEKISDYLKRDLNEAGEFLSENGRQLKEWLKFDLEFAEVQLAELFASVADRTRIELDALAERARRVGIWHTGEITGIGILICTECGEKLHFEKTGRIPPCPKCHATSFKKAFSDTE</sequence>
<evidence type="ECO:0000313" key="1">
    <source>
        <dbReference type="EMBL" id="VAX11879.1"/>
    </source>
</evidence>
<dbReference type="EMBL" id="UOFZ01000003">
    <property type="protein sequence ID" value="VAX11879.1"/>
    <property type="molecule type" value="Genomic_DNA"/>
</dbReference>